<evidence type="ECO:0000256" key="3">
    <source>
        <dbReference type="ARBA" id="ARBA00022691"/>
    </source>
</evidence>
<evidence type="ECO:0000256" key="5">
    <source>
        <dbReference type="ARBA" id="ARBA00023004"/>
    </source>
</evidence>
<keyword evidence="5" id="KW-0408">Iron</keyword>
<dbReference type="SUPFAM" id="SSF103642">
    <property type="entry name" value="Sec-C motif"/>
    <property type="match status" value="1"/>
</dbReference>
<dbReference type="SFLD" id="SFLDG01384">
    <property type="entry name" value="thioether_bond_formation_requi"/>
    <property type="match status" value="1"/>
</dbReference>
<dbReference type="GO" id="GO:0016491">
    <property type="term" value="F:oxidoreductase activity"/>
    <property type="evidence" value="ECO:0007669"/>
    <property type="project" value="UniProtKB-KW"/>
</dbReference>
<dbReference type="NCBIfam" id="TIGR03942">
    <property type="entry name" value="sulfatase_rSAM"/>
    <property type="match status" value="1"/>
</dbReference>
<dbReference type="EMBL" id="SIHI01000001">
    <property type="protein sequence ID" value="TWT57299.1"/>
    <property type="molecule type" value="Genomic_DNA"/>
</dbReference>
<dbReference type="Pfam" id="PF04055">
    <property type="entry name" value="Radical_SAM"/>
    <property type="match status" value="1"/>
</dbReference>
<dbReference type="PROSITE" id="PS51918">
    <property type="entry name" value="RADICAL_SAM"/>
    <property type="match status" value="1"/>
</dbReference>
<dbReference type="Pfam" id="PF02810">
    <property type="entry name" value="SEC-C"/>
    <property type="match status" value="1"/>
</dbReference>
<dbReference type="InterPro" id="IPR013785">
    <property type="entry name" value="Aldolase_TIM"/>
</dbReference>
<dbReference type="PANTHER" id="PTHR43273">
    <property type="entry name" value="ANAEROBIC SULFATASE-MATURATING ENZYME HOMOLOG ASLB-RELATED"/>
    <property type="match status" value="1"/>
</dbReference>
<evidence type="ECO:0000256" key="7">
    <source>
        <dbReference type="ARBA" id="ARBA00023601"/>
    </source>
</evidence>
<dbReference type="AlphaFoldDB" id="A0A5C5X3Y8"/>
<sequence>MAKPIGPICNLDCEYCYYLHKEELYPGTNSWRMTPETLETYIGQYIEAQPASAEEITFAWQGGEPTLLGIEFFERVVAIQKQLARPGQRITNALQTNGVLLDESWAGFLKSHEFLVGISIDGPAALHDRYRYDKKGKGTFQAVLKALQMLKRFQVEFNALVVLNRENSLHGKRVYTYLRDTGVEFIQFIPIVEKRGIGEHPEAPVEESSDHPWEHLASSRSVLPEDFGKFLIDVFDEWIKRDVGKVFVQIFDQALAAWMGMEPSLCVFRKQCGRALAIEHNGDVYSCDHFVEPDYRLGNIHELPILELANLPQQAEFGAAKESTLPAYCRECEVQFACNGECPKNRFIETPSGEDGLNYLCAGYRAFFNHIDPAMKEMTRLVKAGRPAADVMQKKRRPEPRASEQPQRSGRVPLKSVGRNDPCPCGSGRKYKKCCGAM</sequence>
<dbReference type="SFLD" id="SFLDS00029">
    <property type="entry name" value="Radical_SAM"/>
    <property type="match status" value="1"/>
</dbReference>
<comment type="caution">
    <text evidence="10">The sequence shown here is derived from an EMBL/GenBank/DDBJ whole genome shotgun (WGS) entry which is preliminary data.</text>
</comment>
<dbReference type="Gene3D" id="3.20.20.70">
    <property type="entry name" value="Aldolase class I"/>
    <property type="match status" value="1"/>
</dbReference>
<dbReference type="InterPro" id="IPR023885">
    <property type="entry name" value="4Fe4S-binding_SPASM_dom"/>
</dbReference>
<dbReference type="CDD" id="cd01335">
    <property type="entry name" value="Radical_SAM"/>
    <property type="match status" value="1"/>
</dbReference>
<dbReference type="Pfam" id="PF13186">
    <property type="entry name" value="SPASM"/>
    <property type="match status" value="1"/>
</dbReference>
<evidence type="ECO:0000256" key="8">
    <source>
        <dbReference type="SAM" id="MobiDB-lite"/>
    </source>
</evidence>
<dbReference type="NCBIfam" id="TIGR04085">
    <property type="entry name" value="rSAM_more_4Fe4S"/>
    <property type="match status" value="1"/>
</dbReference>
<dbReference type="EC" id="1.1.99.-" evidence="10"/>
<accession>A0A5C5X3Y8</accession>
<dbReference type="Proteomes" id="UP000317243">
    <property type="component" value="Unassembled WGS sequence"/>
</dbReference>
<dbReference type="SFLD" id="SFLDG01386">
    <property type="entry name" value="main_SPASM_domain-containing"/>
    <property type="match status" value="1"/>
</dbReference>
<dbReference type="SUPFAM" id="SSF102114">
    <property type="entry name" value="Radical SAM enzymes"/>
    <property type="match status" value="1"/>
</dbReference>
<evidence type="ECO:0000256" key="1">
    <source>
        <dbReference type="ARBA" id="ARBA00001966"/>
    </source>
</evidence>
<proteinExistence type="inferred from homology"/>
<evidence type="ECO:0000259" key="9">
    <source>
        <dbReference type="PROSITE" id="PS51918"/>
    </source>
</evidence>
<dbReference type="InterPro" id="IPR034491">
    <property type="entry name" value="Anaerob_Ser_sulfatase-maturase"/>
</dbReference>
<dbReference type="InterPro" id="IPR058240">
    <property type="entry name" value="rSAM_sf"/>
</dbReference>
<dbReference type="InterPro" id="IPR023867">
    <property type="entry name" value="Sulphatase_maturase_rSAM"/>
</dbReference>
<evidence type="ECO:0000256" key="2">
    <source>
        <dbReference type="ARBA" id="ARBA00022485"/>
    </source>
</evidence>
<feature type="region of interest" description="Disordered" evidence="8">
    <location>
        <begin position="385"/>
        <end position="421"/>
    </location>
</feature>
<protein>
    <submittedName>
        <fullName evidence="10">Anaerobic sulfatase-maturating enzyme</fullName>
        <ecNumber evidence="10">1.1.99.-</ecNumber>
    </submittedName>
</protein>
<dbReference type="CDD" id="cd21120">
    <property type="entry name" value="SPASM_anSME"/>
    <property type="match status" value="1"/>
</dbReference>
<dbReference type="PANTHER" id="PTHR43273:SF3">
    <property type="entry name" value="ANAEROBIC SULFATASE-MATURATING ENZYME HOMOLOG ASLB-RELATED"/>
    <property type="match status" value="1"/>
</dbReference>
<keyword evidence="4" id="KW-0479">Metal-binding</keyword>
<dbReference type="GO" id="GO:0046872">
    <property type="term" value="F:metal ion binding"/>
    <property type="evidence" value="ECO:0007669"/>
    <property type="project" value="UniProtKB-KW"/>
</dbReference>
<keyword evidence="6" id="KW-0411">Iron-sulfur</keyword>
<evidence type="ECO:0000313" key="11">
    <source>
        <dbReference type="Proteomes" id="UP000317243"/>
    </source>
</evidence>
<evidence type="ECO:0000256" key="6">
    <source>
        <dbReference type="ARBA" id="ARBA00023014"/>
    </source>
</evidence>
<comment type="cofactor">
    <cofactor evidence="1">
        <name>[4Fe-4S] cluster</name>
        <dbReference type="ChEBI" id="CHEBI:49883"/>
    </cofactor>
</comment>
<reference evidence="10 11" key="1">
    <citation type="submission" date="2019-02" db="EMBL/GenBank/DDBJ databases">
        <title>Deep-cultivation of Planctomycetes and their phenomic and genomic characterization uncovers novel biology.</title>
        <authorList>
            <person name="Wiegand S."/>
            <person name="Jogler M."/>
            <person name="Boedeker C."/>
            <person name="Pinto D."/>
            <person name="Vollmers J."/>
            <person name="Rivas-Marin E."/>
            <person name="Kohn T."/>
            <person name="Peeters S.H."/>
            <person name="Heuer A."/>
            <person name="Rast P."/>
            <person name="Oberbeckmann S."/>
            <person name="Bunk B."/>
            <person name="Jeske O."/>
            <person name="Meyerdierks A."/>
            <person name="Storesund J.E."/>
            <person name="Kallscheuer N."/>
            <person name="Luecker S."/>
            <person name="Lage O.M."/>
            <person name="Pohl T."/>
            <person name="Merkel B.J."/>
            <person name="Hornburger P."/>
            <person name="Mueller R.-W."/>
            <person name="Bruemmer F."/>
            <person name="Labrenz M."/>
            <person name="Spormann A.M."/>
            <person name="Op Den Camp H."/>
            <person name="Overmann J."/>
            <person name="Amann R."/>
            <person name="Jetten M.S.M."/>
            <person name="Mascher T."/>
            <person name="Medema M.H."/>
            <person name="Devos D.P."/>
            <person name="Kaster A.-K."/>
            <person name="Ovreas L."/>
            <person name="Rohde M."/>
            <person name="Galperin M.Y."/>
            <person name="Jogler C."/>
        </authorList>
    </citation>
    <scope>NUCLEOTIDE SEQUENCE [LARGE SCALE GENOMIC DNA]</scope>
    <source>
        <strain evidence="10 11">KOR42</strain>
    </source>
</reference>
<comment type="similarity">
    <text evidence="7">Belongs to the radical SAM superfamily. Anaerobic sulfatase-maturating enzyme family.</text>
</comment>
<dbReference type="RefSeq" id="WP_197440809.1">
    <property type="nucleotide sequence ID" value="NZ_SIHI01000001.1"/>
</dbReference>
<gene>
    <name evidence="10" type="primary">chuR</name>
    <name evidence="10" type="ORF">KOR42_06590</name>
</gene>
<feature type="domain" description="Radical SAM core" evidence="9">
    <location>
        <begin position="1"/>
        <end position="226"/>
    </location>
</feature>
<evidence type="ECO:0000313" key="10">
    <source>
        <dbReference type="EMBL" id="TWT57299.1"/>
    </source>
</evidence>
<keyword evidence="2" id="KW-0004">4Fe-4S</keyword>
<dbReference type="GO" id="GO:0051539">
    <property type="term" value="F:4 iron, 4 sulfur cluster binding"/>
    <property type="evidence" value="ECO:0007669"/>
    <property type="project" value="UniProtKB-KW"/>
</dbReference>
<organism evidence="10 11">
    <name type="scientific">Thalassoglobus neptunius</name>
    <dbReference type="NCBI Taxonomy" id="1938619"/>
    <lineage>
        <taxon>Bacteria</taxon>
        <taxon>Pseudomonadati</taxon>
        <taxon>Planctomycetota</taxon>
        <taxon>Planctomycetia</taxon>
        <taxon>Planctomycetales</taxon>
        <taxon>Planctomycetaceae</taxon>
        <taxon>Thalassoglobus</taxon>
    </lineage>
</organism>
<dbReference type="InterPro" id="IPR047207">
    <property type="entry name" value="SPASM_anSME"/>
</dbReference>
<dbReference type="InterPro" id="IPR007197">
    <property type="entry name" value="rSAM"/>
</dbReference>
<dbReference type="SFLD" id="SFLDF00285">
    <property type="entry name" value="anaerobic_Ser-type_sulfatase-m"/>
    <property type="match status" value="1"/>
</dbReference>
<dbReference type="InterPro" id="IPR004027">
    <property type="entry name" value="SEC_C_motif"/>
</dbReference>
<dbReference type="SFLD" id="SFLDG01072">
    <property type="entry name" value="dehydrogenase_like"/>
    <property type="match status" value="1"/>
</dbReference>
<keyword evidence="10" id="KW-0560">Oxidoreductase</keyword>
<name>A0A5C5X3Y8_9PLAN</name>
<keyword evidence="11" id="KW-1185">Reference proteome</keyword>
<dbReference type="SFLD" id="SFLDG01067">
    <property type="entry name" value="SPASM/twitch_domain_containing"/>
    <property type="match status" value="1"/>
</dbReference>
<evidence type="ECO:0000256" key="4">
    <source>
        <dbReference type="ARBA" id="ARBA00022723"/>
    </source>
</evidence>
<keyword evidence="3" id="KW-0949">S-adenosyl-L-methionine</keyword>